<dbReference type="Gramene" id="PRQ25461">
    <property type="protein sequence ID" value="PRQ25461"/>
    <property type="gene ID" value="RchiOBHm_Chr6g0283931"/>
</dbReference>
<evidence type="ECO:0000313" key="2">
    <source>
        <dbReference type="Proteomes" id="UP000238479"/>
    </source>
</evidence>
<dbReference type="PANTHER" id="PTHR37203:SF3">
    <property type="entry name" value="SLR0975 PROTEIN"/>
    <property type="match status" value="1"/>
</dbReference>
<dbReference type="AlphaFoldDB" id="A0A2P6PU60"/>
<reference evidence="1 2" key="1">
    <citation type="journal article" date="2018" name="Nat. Genet.">
        <title>The Rosa genome provides new insights in the design of modern roses.</title>
        <authorList>
            <person name="Bendahmane M."/>
        </authorList>
    </citation>
    <scope>NUCLEOTIDE SEQUENCE [LARGE SCALE GENOMIC DNA]</scope>
    <source>
        <strain evidence="2">cv. Old Blush</strain>
    </source>
</reference>
<organism evidence="1 2">
    <name type="scientific">Rosa chinensis</name>
    <name type="common">China rose</name>
    <dbReference type="NCBI Taxonomy" id="74649"/>
    <lineage>
        <taxon>Eukaryota</taxon>
        <taxon>Viridiplantae</taxon>
        <taxon>Streptophyta</taxon>
        <taxon>Embryophyta</taxon>
        <taxon>Tracheophyta</taxon>
        <taxon>Spermatophyta</taxon>
        <taxon>Magnoliopsida</taxon>
        <taxon>eudicotyledons</taxon>
        <taxon>Gunneridae</taxon>
        <taxon>Pentapetalae</taxon>
        <taxon>rosids</taxon>
        <taxon>fabids</taxon>
        <taxon>Rosales</taxon>
        <taxon>Rosaceae</taxon>
        <taxon>Rosoideae</taxon>
        <taxon>Rosoideae incertae sedis</taxon>
        <taxon>Rosa</taxon>
    </lineage>
</organism>
<gene>
    <name evidence="1" type="ORF">RchiOBHm_Chr6g0283931</name>
</gene>
<accession>A0A2P6PU60</accession>
<protein>
    <submittedName>
        <fullName evidence="1">Uncharacterized protein</fullName>
    </submittedName>
</protein>
<name>A0A2P6PU60_ROSCH</name>
<dbReference type="STRING" id="74649.A0A2P6PU60"/>
<dbReference type="PANTHER" id="PTHR37203">
    <property type="match status" value="1"/>
</dbReference>
<proteinExistence type="predicted"/>
<dbReference type="Proteomes" id="UP000238479">
    <property type="component" value="Chromosome 6"/>
</dbReference>
<sequence length="119" mass="13348">MDFDSEIGCCELPVRHFVLKYISLSTCLEILGRVWRPSPGSFEGLLEFSKSSDACLEPELSQWKVQALTALKVGEVELRSMFLKGGGILTLAKIYQLLARKLFGKVFLEASNYHECLTT</sequence>
<keyword evidence="2" id="KW-1185">Reference proteome</keyword>
<comment type="caution">
    <text evidence="1">The sequence shown here is derived from an EMBL/GenBank/DDBJ whole genome shotgun (WGS) entry which is preliminary data.</text>
</comment>
<dbReference type="EMBL" id="PDCK01000044">
    <property type="protein sequence ID" value="PRQ25461.1"/>
    <property type="molecule type" value="Genomic_DNA"/>
</dbReference>
<evidence type="ECO:0000313" key="1">
    <source>
        <dbReference type="EMBL" id="PRQ25461.1"/>
    </source>
</evidence>